<organism evidence="2 3">
    <name type="scientific">Apis cerana cerana</name>
    <name type="common">Oriental honeybee</name>
    <dbReference type="NCBI Taxonomy" id="94128"/>
    <lineage>
        <taxon>Eukaryota</taxon>
        <taxon>Metazoa</taxon>
        <taxon>Ecdysozoa</taxon>
        <taxon>Arthropoda</taxon>
        <taxon>Hexapoda</taxon>
        <taxon>Insecta</taxon>
        <taxon>Pterygota</taxon>
        <taxon>Neoptera</taxon>
        <taxon>Endopterygota</taxon>
        <taxon>Hymenoptera</taxon>
        <taxon>Apocrita</taxon>
        <taxon>Aculeata</taxon>
        <taxon>Apoidea</taxon>
        <taxon>Anthophila</taxon>
        <taxon>Apidae</taxon>
        <taxon>Apis</taxon>
    </lineage>
</organism>
<feature type="signal peptide" evidence="1">
    <location>
        <begin position="1"/>
        <end position="19"/>
    </location>
</feature>
<evidence type="ECO:0000313" key="3">
    <source>
        <dbReference type="Proteomes" id="UP000242457"/>
    </source>
</evidence>
<name>A0A2A3E7A0_APICC</name>
<keyword evidence="3" id="KW-1185">Reference proteome</keyword>
<dbReference type="GO" id="GO:0042381">
    <property type="term" value="P:hemolymph coagulation"/>
    <property type="evidence" value="ECO:0007669"/>
    <property type="project" value="InterPro"/>
</dbReference>
<protein>
    <submittedName>
        <fullName evidence="2">Abaecin</fullName>
    </submittedName>
</protein>
<dbReference type="AlphaFoldDB" id="A0A2A3E7A0"/>
<gene>
    <name evidence="2" type="ORF">APICC_07626</name>
</gene>
<keyword evidence="1" id="KW-0732">Signal</keyword>
<sequence length="55" mass="6198">MKVVIFIFALLATICAAFAYVPLPNIPQPGRRPFPTFPGQGPFNPKIKWPTMFYS</sequence>
<feature type="chain" id="PRO_5012246218" evidence="1">
    <location>
        <begin position="20"/>
        <end position="55"/>
    </location>
</feature>
<dbReference type="Pfam" id="PF08026">
    <property type="entry name" value="Antimicrobial_5"/>
    <property type="match status" value="1"/>
</dbReference>
<dbReference type="EMBL" id="KZ288347">
    <property type="protein sequence ID" value="PBC27588.1"/>
    <property type="molecule type" value="Genomic_DNA"/>
</dbReference>
<dbReference type="InterPro" id="IPR012524">
    <property type="entry name" value="Abaecin_antimicrobial_peptide"/>
</dbReference>
<reference evidence="2 3" key="1">
    <citation type="submission" date="2014-07" db="EMBL/GenBank/DDBJ databases">
        <title>Genomic and transcriptomic analysis on Apis cerana provide comprehensive insights into honey bee biology.</title>
        <authorList>
            <person name="Diao Q."/>
            <person name="Sun L."/>
            <person name="Zheng H."/>
            <person name="Zheng H."/>
            <person name="Xu S."/>
            <person name="Wang S."/>
            <person name="Zeng Z."/>
            <person name="Hu F."/>
            <person name="Su S."/>
            <person name="Wu J."/>
        </authorList>
    </citation>
    <scope>NUCLEOTIDE SEQUENCE [LARGE SCALE GENOMIC DNA]</scope>
    <source>
        <tissue evidence="2">Pupae without intestine</tissue>
    </source>
</reference>
<dbReference type="GO" id="GO:0005576">
    <property type="term" value="C:extracellular region"/>
    <property type="evidence" value="ECO:0007669"/>
    <property type="project" value="InterPro"/>
</dbReference>
<evidence type="ECO:0000256" key="1">
    <source>
        <dbReference type="SAM" id="SignalP"/>
    </source>
</evidence>
<dbReference type="STRING" id="94128.A0A2A3E7A0"/>
<dbReference type="Proteomes" id="UP000242457">
    <property type="component" value="Unassembled WGS sequence"/>
</dbReference>
<accession>A0A2A3E7A0</accession>
<evidence type="ECO:0000313" key="2">
    <source>
        <dbReference type="EMBL" id="PBC27588.1"/>
    </source>
</evidence>
<proteinExistence type="predicted"/>
<dbReference type="OrthoDB" id="7597396at2759"/>